<dbReference type="GO" id="GO:0004930">
    <property type="term" value="F:G protein-coupled receptor activity"/>
    <property type="evidence" value="ECO:0007669"/>
    <property type="project" value="UniProtKB-KW"/>
</dbReference>
<sequence length="436" mass="50296">MNSSLLMTPTCSLKLRFYTSDYLFFKLLNATYLRLLIGPGILLNTLCLFVLSRPRLSNKSTTVVFLRFLAIFDILAITLKYIRAELNYQSIEKKKDIIIITSVFCKTLYVGMNASISITMWTIVLMSLDKVVAVSYPLKAGIWITQKRAFYVCCFTSLLLLIVNLYFITLSDALPANNNQGYCGLIKVSLIIDILTASILPIGLITIINIVIVIILYCASRTSFDSYINEDRIDLRSLPIDVMKNELILARYHFQSSQNSSSTTDTNQAIKRRTNAQVTRMLLAVTLSLIIFNIPNTIIFLLTKINNSRQLLHGRSCLEISDNDIKSYKIMFYSIVIQDILSDLPHIINFFLYCLSGKKFRSIFQNEIYYYFIHCRLIRRRNQQCFTRCSSHHLELSNPPSLNFSQRRRLSRNISCESQKENHNKLNENNELHQSR</sequence>
<comment type="subcellular location">
    <subcellularLocation>
        <location evidence="1">Membrane</location>
        <topology evidence="1">Multi-pass membrane protein</topology>
    </subcellularLocation>
</comment>
<dbReference type="PANTHER" id="PTHR24243:SF230">
    <property type="entry name" value="G-PROTEIN COUPLED RECEPTORS FAMILY 1 PROFILE DOMAIN-CONTAINING PROTEIN"/>
    <property type="match status" value="1"/>
</dbReference>
<feature type="transmembrane region" description="Helical" evidence="8">
    <location>
        <begin position="63"/>
        <end position="82"/>
    </location>
</feature>
<accession>A0A819RQM7</accession>
<keyword evidence="2 8" id="KW-0812">Transmembrane</keyword>
<gene>
    <name evidence="10" type="ORF">JBS370_LOCUS28864</name>
</gene>
<dbReference type="Gene3D" id="1.20.1070.10">
    <property type="entry name" value="Rhodopsin 7-helix transmembrane proteins"/>
    <property type="match status" value="1"/>
</dbReference>
<dbReference type="PRINTS" id="PR00237">
    <property type="entry name" value="GPCRRHODOPSN"/>
</dbReference>
<dbReference type="PROSITE" id="PS50262">
    <property type="entry name" value="G_PROTEIN_RECEP_F1_2"/>
    <property type="match status" value="1"/>
</dbReference>
<dbReference type="SUPFAM" id="SSF81321">
    <property type="entry name" value="Family A G protein-coupled receptor-like"/>
    <property type="match status" value="1"/>
</dbReference>
<evidence type="ECO:0000256" key="2">
    <source>
        <dbReference type="ARBA" id="ARBA00022692"/>
    </source>
</evidence>
<evidence type="ECO:0000256" key="8">
    <source>
        <dbReference type="SAM" id="Phobius"/>
    </source>
</evidence>
<feature type="transmembrane region" description="Helical" evidence="8">
    <location>
        <begin position="281"/>
        <end position="302"/>
    </location>
</feature>
<proteinExistence type="predicted"/>
<evidence type="ECO:0000256" key="6">
    <source>
        <dbReference type="ARBA" id="ARBA00023170"/>
    </source>
</evidence>
<evidence type="ECO:0000256" key="4">
    <source>
        <dbReference type="ARBA" id="ARBA00023040"/>
    </source>
</evidence>
<keyword evidence="4" id="KW-0297">G-protein coupled receptor</keyword>
<evidence type="ECO:0000256" key="5">
    <source>
        <dbReference type="ARBA" id="ARBA00023136"/>
    </source>
</evidence>
<dbReference type="PANTHER" id="PTHR24243">
    <property type="entry name" value="G-PROTEIN COUPLED RECEPTOR"/>
    <property type="match status" value="1"/>
</dbReference>
<comment type="caution">
    <text evidence="10">The sequence shown here is derived from an EMBL/GenBank/DDBJ whole genome shotgun (WGS) entry which is preliminary data.</text>
</comment>
<feature type="transmembrane region" description="Helical" evidence="8">
    <location>
        <begin position="32"/>
        <end position="51"/>
    </location>
</feature>
<feature type="transmembrane region" description="Helical" evidence="8">
    <location>
        <begin position="97"/>
        <end position="128"/>
    </location>
</feature>
<keyword evidence="3 8" id="KW-1133">Transmembrane helix</keyword>
<evidence type="ECO:0000256" key="1">
    <source>
        <dbReference type="ARBA" id="ARBA00004141"/>
    </source>
</evidence>
<evidence type="ECO:0000256" key="7">
    <source>
        <dbReference type="ARBA" id="ARBA00023224"/>
    </source>
</evidence>
<dbReference type="InterPro" id="IPR000276">
    <property type="entry name" value="GPCR_Rhodpsn"/>
</dbReference>
<keyword evidence="7" id="KW-0807">Transducer</keyword>
<feature type="transmembrane region" description="Helical" evidence="8">
    <location>
        <begin position="188"/>
        <end position="219"/>
    </location>
</feature>
<dbReference type="Pfam" id="PF00001">
    <property type="entry name" value="7tm_1"/>
    <property type="match status" value="1"/>
</dbReference>
<dbReference type="Proteomes" id="UP000663836">
    <property type="component" value="Unassembled WGS sequence"/>
</dbReference>
<dbReference type="GO" id="GO:0005886">
    <property type="term" value="C:plasma membrane"/>
    <property type="evidence" value="ECO:0007669"/>
    <property type="project" value="TreeGrafter"/>
</dbReference>
<reference evidence="10" key="1">
    <citation type="submission" date="2021-02" db="EMBL/GenBank/DDBJ databases">
        <authorList>
            <person name="Nowell W R."/>
        </authorList>
    </citation>
    <scope>NUCLEOTIDE SEQUENCE</scope>
</reference>
<keyword evidence="5 8" id="KW-0472">Membrane</keyword>
<organism evidence="10 11">
    <name type="scientific">Rotaria sordida</name>
    <dbReference type="NCBI Taxonomy" id="392033"/>
    <lineage>
        <taxon>Eukaryota</taxon>
        <taxon>Metazoa</taxon>
        <taxon>Spiralia</taxon>
        <taxon>Gnathifera</taxon>
        <taxon>Rotifera</taxon>
        <taxon>Eurotatoria</taxon>
        <taxon>Bdelloidea</taxon>
        <taxon>Philodinida</taxon>
        <taxon>Philodinidae</taxon>
        <taxon>Rotaria</taxon>
    </lineage>
</organism>
<dbReference type="EMBL" id="CAJOBD010005972">
    <property type="protein sequence ID" value="CAF4047692.1"/>
    <property type="molecule type" value="Genomic_DNA"/>
</dbReference>
<feature type="domain" description="G-protein coupled receptors family 1 profile" evidence="9">
    <location>
        <begin position="43"/>
        <end position="353"/>
    </location>
</feature>
<evidence type="ECO:0000313" key="10">
    <source>
        <dbReference type="EMBL" id="CAF4047692.1"/>
    </source>
</evidence>
<feature type="transmembrane region" description="Helical" evidence="8">
    <location>
        <begin position="149"/>
        <end position="168"/>
    </location>
</feature>
<dbReference type="AlphaFoldDB" id="A0A819RQM7"/>
<evidence type="ECO:0000313" key="11">
    <source>
        <dbReference type="Proteomes" id="UP000663836"/>
    </source>
</evidence>
<dbReference type="InterPro" id="IPR017452">
    <property type="entry name" value="GPCR_Rhodpsn_7TM"/>
</dbReference>
<name>A0A819RQM7_9BILA</name>
<keyword evidence="6" id="KW-0675">Receptor</keyword>
<evidence type="ECO:0000256" key="3">
    <source>
        <dbReference type="ARBA" id="ARBA00022989"/>
    </source>
</evidence>
<evidence type="ECO:0000259" key="9">
    <source>
        <dbReference type="PROSITE" id="PS50262"/>
    </source>
</evidence>
<protein>
    <recommendedName>
        <fullName evidence="9">G-protein coupled receptors family 1 profile domain-containing protein</fullName>
    </recommendedName>
</protein>